<keyword evidence="2 5" id="KW-0812">Transmembrane</keyword>
<feature type="transmembrane region" description="Helical" evidence="5">
    <location>
        <begin position="456"/>
        <end position="476"/>
    </location>
</feature>
<feature type="transmembrane region" description="Helical" evidence="5">
    <location>
        <begin position="209"/>
        <end position="229"/>
    </location>
</feature>
<feature type="transmembrane region" description="Helical" evidence="5">
    <location>
        <begin position="496"/>
        <end position="516"/>
    </location>
</feature>
<feature type="transmembrane region" description="Helical" evidence="5">
    <location>
        <begin position="120"/>
        <end position="139"/>
    </location>
</feature>
<dbReference type="GO" id="GO:0022857">
    <property type="term" value="F:transmembrane transporter activity"/>
    <property type="evidence" value="ECO:0007669"/>
    <property type="project" value="InterPro"/>
</dbReference>
<dbReference type="Proteomes" id="UP000503462">
    <property type="component" value="Chromosome 3"/>
</dbReference>
<feature type="domain" description="Major facilitator superfamily (MFS) profile" evidence="6">
    <location>
        <begin position="54"/>
        <end position="527"/>
    </location>
</feature>
<feature type="transmembrane region" description="Helical" evidence="5">
    <location>
        <begin position="385"/>
        <end position="405"/>
    </location>
</feature>
<keyword evidence="8" id="KW-1185">Reference proteome</keyword>
<feature type="transmembrane region" description="Helical" evidence="5">
    <location>
        <begin position="249"/>
        <end position="270"/>
    </location>
</feature>
<dbReference type="InterPro" id="IPR011701">
    <property type="entry name" value="MFS"/>
</dbReference>
<evidence type="ECO:0000259" key="6">
    <source>
        <dbReference type="PROSITE" id="PS50850"/>
    </source>
</evidence>
<dbReference type="InterPro" id="IPR020846">
    <property type="entry name" value="MFS_dom"/>
</dbReference>
<name>A0A6H0XYB8_9PEZI</name>
<comment type="subcellular location">
    <subcellularLocation>
        <location evidence="1">Membrane</location>
        <topology evidence="1">Multi-pass membrane protein</topology>
    </subcellularLocation>
</comment>
<dbReference type="PANTHER" id="PTHR42718">
    <property type="entry name" value="MAJOR FACILITATOR SUPERFAMILY MULTIDRUG TRANSPORTER MFSC"/>
    <property type="match status" value="1"/>
</dbReference>
<evidence type="ECO:0000256" key="4">
    <source>
        <dbReference type="ARBA" id="ARBA00023136"/>
    </source>
</evidence>
<evidence type="ECO:0000256" key="5">
    <source>
        <dbReference type="SAM" id="Phobius"/>
    </source>
</evidence>
<dbReference type="PANTHER" id="PTHR42718:SF10">
    <property type="entry name" value="TRANSPORTER, PUTATIVE (AFU_ORTHOLOGUE AFUA_8G06760)-RELATED"/>
    <property type="match status" value="1"/>
</dbReference>
<keyword evidence="4 5" id="KW-0472">Membrane</keyword>
<evidence type="ECO:0000256" key="2">
    <source>
        <dbReference type="ARBA" id="ARBA00022692"/>
    </source>
</evidence>
<dbReference type="Gene3D" id="1.20.1720.10">
    <property type="entry name" value="Multidrug resistance protein D"/>
    <property type="match status" value="1"/>
</dbReference>
<feature type="transmembrane region" description="Helical" evidence="5">
    <location>
        <begin position="320"/>
        <end position="346"/>
    </location>
</feature>
<gene>
    <name evidence="7" type="ORF">AMS68_005172</name>
</gene>
<dbReference type="Gene3D" id="1.20.1250.20">
    <property type="entry name" value="MFS general substrate transporter like domains"/>
    <property type="match status" value="1"/>
</dbReference>
<dbReference type="PROSITE" id="PS50850">
    <property type="entry name" value="MFS"/>
    <property type="match status" value="1"/>
</dbReference>
<proteinExistence type="predicted"/>
<evidence type="ECO:0000256" key="3">
    <source>
        <dbReference type="ARBA" id="ARBA00022989"/>
    </source>
</evidence>
<dbReference type="Pfam" id="PF07690">
    <property type="entry name" value="MFS_1"/>
    <property type="match status" value="1"/>
</dbReference>
<dbReference type="EMBL" id="CP051141">
    <property type="protein sequence ID" value="QIW99654.1"/>
    <property type="molecule type" value="Genomic_DNA"/>
</dbReference>
<dbReference type="OrthoDB" id="2130629at2759"/>
<protein>
    <recommendedName>
        <fullName evidence="6">Major facilitator superfamily (MFS) profile domain-containing protein</fullName>
    </recommendedName>
</protein>
<feature type="transmembrane region" description="Helical" evidence="5">
    <location>
        <begin position="282"/>
        <end position="299"/>
    </location>
</feature>
<feature type="transmembrane region" description="Helical" evidence="5">
    <location>
        <begin position="89"/>
        <end position="108"/>
    </location>
</feature>
<keyword evidence="3 5" id="KW-1133">Transmembrane helix</keyword>
<dbReference type="InterPro" id="IPR036259">
    <property type="entry name" value="MFS_trans_sf"/>
</dbReference>
<evidence type="ECO:0000313" key="8">
    <source>
        <dbReference type="Proteomes" id="UP000503462"/>
    </source>
</evidence>
<dbReference type="SUPFAM" id="SSF103473">
    <property type="entry name" value="MFS general substrate transporter"/>
    <property type="match status" value="1"/>
</dbReference>
<feature type="transmembrane region" description="Helical" evidence="5">
    <location>
        <begin position="411"/>
        <end position="436"/>
    </location>
</feature>
<feature type="transmembrane region" description="Helical" evidence="5">
    <location>
        <begin position="179"/>
        <end position="197"/>
    </location>
</feature>
<organism evidence="7 8">
    <name type="scientific">Peltaster fructicola</name>
    <dbReference type="NCBI Taxonomy" id="286661"/>
    <lineage>
        <taxon>Eukaryota</taxon>
        <taxon>Fungi</taxon>
        <taxon>Dikarya</taxon>
        <taxon>Ascomycota</taxon>
        <taxon>Pezizomycotina</taxon>
        <taxon>Dothideomycetes</taxon>
        <taxon>Dothideomycetes incertae sedis</taxon>
        <taxon>Peltaster</taxon>
    </lineage>
</organism>
<dbReference type="GO" id="GO:0016020">
    <property type="term" value="C:membrane"/>
    <property type="evidence" value="ECO:0007669"/>
    <property type="project" value="UniProtKB-SubCell"/>
</dbReference>
<accession>A0A6H0XYB8</accession>
<feature type="transmembrane region" description="Helical" evidence="5">
    <location>
        <begin position="145"/>
        <end position="167"/>
    </location>
</feature>
<reference evidence="7 8" key="1">
    <citation type="journal article" date="2016" name="Sci. Rep.">
        <title>Peltaster fructicola genome reveals evolution from an invasive phytopathogen to an ectophytic parasite.</title>
        <authorList>
            <person name="Xu C."/>
            <person name="Chen H."/>
            <person name="Gleason M.L."/>
            <person name="Xu J.R."/>
            <person name="Liu H."/>
            <person name="Zhang R."/>
            <person name="Sun G."/>
        </authorList>
    </citation>
    <scope>NUCLEOTIDE SEQUENCE [LARGE SCALE GENOMIC DNA]</scope>
    <source>
        <strain evidence="7 8">LNHT1506</strain>
    </source>
</reference>
<evidence type="ECO:0000313" key="7">
    <source>
        <dbReference type="EMBL" id="QIW99654.1"/>
    </source>
</evidence>
<evidence type="ECO:0000256" key="1">
    <source>
        <dbReference type="ARBA" id="ARBA00004141"/>
    </source>
</evidence>
<feature type="transmembrane region" description="Helical" evidence="5">
    <location>
        <begin position="53"/>
        <end position="77"/>
    </location>
</feature>
<dbReference type="AlphaFoldDB" id="A0A6H0XYB8"/>
<sequence length="527" mass="56451">MNTTSQTIELQPPPGAHLAGVLATKHDVPSTEGLVSNVDSSEFPKPSPFRAAAVYLTVAGITFVCSMTTGCLATGIPDMAIRLNIRDGLILWPAAIYSLTSGCTFILAGAIADVVGSRKVYLFGCVSLTLTVLACGFARDVTELIIYRGLQGIAASCCLPTAISLLSETFAPGRARTRGLAIQGASYPLGYSAGLFLGGLFVDTIGWRWGWYLTAIFTVLVFVAGIWALPAEQIRHERVWKRLATDIDWVGAVAVSGCLGLVAYVLAVISGSSDSIKQPLNISLLVLGLALGPLSYFWMQRQEKTGGVALIPTSVWPNRYFTTICAMLFLASVTLNSLEFFFSLFFQKVQNLSALQASLRFLPEIIIGAINSFGTDAILHKVSTYHFIMSLSIGSVIAPLLMAFMKPEWSYWYMAFWAMTLLPIAADALFIVGAVIITDTFPPHRQALAGSIFNTVYQFGSAVGIGVMAVASSVVTEDSGWQDKTAPEALLEGYRATFWACLGAAVFYTAIGGFGLKGIGKVGLKTE</sequence>